<dbReference type="OrthoDB" id="6713579at2"/>
<gene>
    <name evidence="2" type="ORF">F938_01239</name>
</gene>
<sequence>MKQTASHSQTPQFGVNKSATSARLYQHPTLEEQRPTGWKNIVSNISMITVLAFCFGGSTFLLLKGCADEQERQTAVIQAQIVKGGK</sequence>
<keyword evidence="1" id="KW-0472">Membrane</keyword>
<keyword evidence="3" id="KW-1185">Reference proteome</keyword>
<dbReference type="Proteomes" id="UP000013251">
    <property type="component" value="Unassembled WGS sequence"/>
</dbReference>
<name>N9EZT2_ACIBZ</name>
<proteinExistence type="predicted"/>
<keyword evidence="1" id="KW-0812">Transmembrane</keyword>
<evidence type="ECO:0000256" key="1">
    <source>
        <dbReference type="SAM" id="Phobius"/>
    </source>
</evidence>
<evidence type="ECO:0000313" key="2">
    <source>
        <dbReference type="EMBL" id="ENV98180.1"/>
    </source>
</evidence>
<organism evidence="2 3">
    <name type="scientific">Acinetobacter bereziniae LMG 1003 = CIP 70.12</name>
    <dbReference type="NCBI Taxonomy" id="981324"/>
    <lineage>
        <taxon>Bacteria</taxon>
        <taxon>Pseudomonadati</taxon>
        <taxon>Pseudomonadota</taxon>
        <taxon>Gammaproteobacteria</taxon>
        <taxon>Moraxellales</taxon>
        <taxon>Moraxellaceae</taxon>
        <taxon>Acinetobacter</taxon>
    </lineage>
</organism>
<dbReference type="EMBL" id="APQG01000017">
    <property type="protein sequence ID" value="ENV98180.1"/>
    <property type="molecule type" value="Genomic_DNA"/>
</dbReference>
<reference evidence="2 3" key="1">
    <citation type="submission" date="2013-02" db="EMBL/GenBank/DDBJ databases">
        <title>The Genome Sequence of Acinetobacter bereziniae CIP 70.12.</title>
        <authorList>
            <consortium name="The Broad Institute Genome Sequencing Platform"/>
            <consortium name="The Broad Institute Genome Sequencing Center for Infectious Disease"/>
            <person name="Cerqueira G."/>
            <person name="Feldgarden M."/>
            <person name="Courvalin P."/>
            <person name="Perichon B."/>
            <person name="Grillot-Courvalin C."/>
            <person name="Clermont D."/>
            <person name="Rocha E."/>
            <person name="Yoon E.-J."/>
            <person name="Nemec A."/>
            <person name="Walker B."/>
            <person name="Young S.K."/>
            <person name="Zeng Q."/>
            <person name="Gargeya S."/>
            <person name="Fitzgerald M."/>
            <person name="Haas B."/>
            <person name="Abouelleil A."/>
            <person name="Alvarado L."/>
            <person name="Arachchi H.M."/>
            <person name="Berlin A.M."/>
            <person name="Chapman S.B."/>
            <person name="Dewar J."/>
            <person name="Goldberg J."/>
            <person name="Griggs A."/>
            <person name="Gujja S."/>
            <person name="Hansen M."/>
            <person name="Howarth C."/>
            <person name="Imamovic A."/>
            <person name="Larimer J."/>
            <person name="McCowan C."/>
            <person name="Murphy C."/>
            <person name="Neiman D."/>
            <person name="Pearson M."/>
            <person name="Priest M."/>
            <person name="Roberts A."/>
            <person name="Saif S."/>
            <person name="Shea T."/>
            <person name="Sisk P."/>
            <person name="Sykes S."/>
            <person name="Wortman J."/>
            <person name="Nusbaum C."/>
            <person name="Birren B."/>
        </authorList>
    </citation>
    <scope>NUCLEOTIDE SEQUENCE [LARGE SCALE GENOMIC DNA]</scope>
    <source>
        <strain evidence="2 3">CIP 70.12</strain>
    </source>
</reference>
<evidence type="ECO:0000313" key="3">
    <source>
        <dbReference type="Proteomes" id="UP000013251"/>
    </source>
</evidence>
<keyword evidence="1" id="KW-1133">Transmembrane helix</keyword>
<feature type="transmembrane region" description="Helical" evidence="1">
    <location>
        <begin position="41"/>
        <end position="63"/>
    </location>
</feature>
<protein>
    <submittedName>
        <fullName evidence="2">Uncharacterized protein</fullName>
    </submittedName>
</protein>
<dbReference type="AlphaFoldDB" id="N9EZT2"/>
<dbReference type="HOGENOM" id="CLU_2490693_0_0_6"/>
<dbReference type="RefSeq" id="WP_005030379.1">
    <property type="nucleotide sequence ID" value="NZ_KB849755.1"/>
</dbReference>
<comment type="caution">
    <text evidence="2">The sequence shown here is derived from an EMBL/GenBank/DDBJ whole genome shotgun (WGS) entry which is preliminary data.</text>
</comment>
<accession>N9EZT2</accession>
<dbReference type="PATRIC" id="fig|1217650.3.peg.1213"/>